<keyword evidence="6" id="KW-0547">Nucleotide-binding</keyword>
<evidence type="ECO:0000256" key="3">
    <source>
        <dbReference type="ARBA" id="ARBA00013253"/>
    </source>
</evidence>
<gene>
    <name evidence="14" type="primary">folK</name>
    <name evidence="14" type="ORF">EWM59_16415</name>
</gene>
<protein>
    <recommendedName>
        <fullName evidence="4">2-amino-4-hydroxy-6-hydroxymethyldihydropteridine pyrophosphokinase</fullName>
        <ecNumber evidence="3">2.7.6.3</ecNumber>
    </recommendedName>
    <alternativeName>
        <fullName evidence="11">6-hydroxymethyl-7,8-dihydropterin pyrophosphokinase</fullName>
    </alternativeName>
    <alternativeName>
        <fullName evidence="12">7,8-dihydro-6-hydroxymethylpterin-pyrophosphokinase</fullName>
    </alternativeName>
</protein>
<evidence type="ECO:0000256" key="2">
    <source>
        <dbReference type="ARBA" id="ARBA00005810"/>
    </source>
</evidence>
<name>A0A4Q5LXQ0_9BACT</name>
<keyword evidence="5 14" id="KW-0808">Transferase</keyword>
<dbReference type="GO" id="GO:0046656">
    <property type="term" value="P:folic acid biosynthetic process"/>
    <property type="evidence" value="ECO:0007669"/>
    <property type="project" value="UniProtKB-KW"/>
</dbReference>
<dbReference type="Gene3D" id="3.30.70.560">
    <property type="entry name" value="7,8-Dihydro-6-hydroxymethylpterin-pyrophosphokinase HPPK"/>
    <property type="match status" value="1"/>
</dbReference>
<proteinExistence type="inferred from homology"/>
<evidence type="ECO:0000259" key="13">
    <source>
        <dbReference type="PROSITE" id="PS00794"/>
    </source>
</evidence>
<evidence type="ECO:0000256" key="9">
    <source>
        <dbReference type="ARBA" id="ARBA00022909"/>
    </source>
</evidence>
<dbReference type="InterPro" id="IPR035907">
    <property type="entry name" value="Hppk_sf"/>
</dbReference>
<feature type="domain" description="7,8-dihydro-6-hydroxymethylpterin-pyrophosphokinase" evidence="13">
    <location>
        <begin position="89"/>
        <end position="100"/>
    </location>
</feature>
<keyword evidence="15" id="KW-1185">Reference proteome</keyword>
<keyword evidence="9" id="KW-0289">Folate biosynthesis</keyword>
<dbReference type="InterPro" id="IPR000550">
    <property type="entry name" value="Hppk"/>
</dbReference>
<evidence type="ECO:0000256" key="7">
    <source>
        <dbReference type="ARBA" id="ARBA00022777"/>
    </source>
</evidence>
<comment type="pathway">
    <text evidence="1">Cofactor biosynthesis; tetrahydrofolate biosynthesis; 2-amino-4-hydroxy-6-hydroxymethyl-7,8-dihydropteridine diphosphate from 7,8-dihydroneopterin triphosphate: step 4/4.</text>
</comment>
<evidence type="ECO:0000256" key="10">
    <source>
        <dbReference type="ARBA" id="ARBA00029409"/>
    </source>
</evidence>
<dbReference type="NCBIfam" id="TIGR01498">
    <property type="entry name" value="folK"/>
    <property type="match status" value="1"/>
</dbReference>
<evidence type="ECO:0000256" key="8">
    <source>
        <dbReference type="ARBA" id="ARBA00022840"/>
    </source>
</evidence>
<dbReference type="PANTHER" id="PTHR43071">
    <property type="entry name" value="2-AMINO-4-HYDROXY-6-HYDROXYMETHYLDIHYDROPTERIDINE PYROPHOSPHOKINASE"/>
    <property type="match status" value="1"/>
</dbReference>
<evidence type="ECO:0000256" key="12">
    <source>
        <dbReference type="ARBA" id="ARBA00033413"/>
    </source>
</evidence>
<dbReference type="RefSeq" id="WP_130022316.1">
    <property type="nucleotide sequence ID" value="NZ_SEWF01000024.1"/>
</dbReference>
<keyword evidence="8" id="KW-0067">ATP-binding</keyword>
<keyword evidence="7 14" id="KW-0418">Kinase</keyword>
<dbReference type="GO" id="GO:0003848">
    <property type="term" value="F:2-amino-4-hydroxy-6-hydroxymethyldihydropteridine diphosphokinase activity"/>
    <property type="evidence" value="ECO:0007669"/>
    <property type="project" value="UniProtKB-EC"/>
</dbReference>
<accession>A0A4Q5LXQ0</accession>
<dbReference type="GO" id="GO:0005524">
    <property type="term" value="F:ATP binding"/>
    <property type="evidence" value="ECO:0007669"/>
    <property type="project" value="UniProtKB-KW"/>
</dbReference>
<evidence type="ECO:0000313" key="14">
    <source>
        <dbReference type="EMBL" id="RYU94542.1"/>
    </source>
</evidence>
<evidence type="ECO:0000256" key="1">
    <source>
        <dbReference type="ARBA" id="ARBA00005051"/>
    </source>
</evidence>
<dbReference type="OrthoDB" id="9808041at2"/>
<dbReference type="PROSITE" id="PS00794">
    <property type="entry name" value="HPPK"/>
    <property type="match status" value="1"/>
</dbReference>
<comment type="function">
    <text evidence="10">Catalyzes the transfer of pyrophosphate from adenosine triphosphate (ATP) to 6-hydroxymethyl-7,8-dihydropterin, an enzymatic step in folate biosynthesis pathway.</text>
</comment>
<evidence type="ECO:0000256" key="5">
    <source>
        <dbReference type="ARBA" id="ARBA00022679"/>
    </source>
</evidence>
<dbReference type="GO" id="GO:0046654">
    <property type="term" value="P:tetrahydrofolate biosynthetic process"/>
    <property type="evidence" value="ECO:0007669"/>
    <property type="project" value="UniProtKB-UniPathway"/>
</dbReference>
<dbReference type="Proteomes" id="UP000293162">
    <property type="component" value="Unassembled WGS sequence"/>
</dbReference>
<evidence type="ECO:0000256" key="11">
    <source>
        <dbReference type="ARBA" id="ARBA00029766"/>
    </source>
</evidence>
<dbReference type="Pfam" id="PF01288">
    <property type="entry name" value="HPPK"/>
    <property type="match status" value="1"/>
</dbReference>
<dbReference type="EC" id="2.7.6.3" evidence="3"/>
<dbReference type="GO" id="GO:0016301">
    <property type="term" value="F:kinase activity"/>
    <property type="evidence" value="ECO:0007669"/>
    <property type="project" value="UniProtKB-KW"/>
</dbReference>
<reference evidence="14 15" key="1">
    <citation type="submission" date="2019-02" db="EMBL/GenBank/DDBJ databases">
        <title>Bacterial novel species Emticicia sp. 17J42-9 isolated from soil.</title>
        <authorList>
            <person name="Jung H.-Y."/>
        </authorList>
    </citation>
    <scope>NUCLEOTIDE SEQUENCE [LARGE SCALE GENOMIC DNA]</scope>
    <source>
        <strain evidence="14 15">17J42-9</strain>
    </source>
</reference>
<dbReference type="SUPFAM" id="SSF55083">
    <property type="entry name" value="6-hydroxymethyl-7,8-dihydropterin pyrophosphokinase, HPPK"/>
    <property type="match status" value="1"/>
</dbReference>
<dbReference type="PANTHER" id="PTHR43071:SF1">
    <property type="entry name" value="2-AMINO-4-HYDROXY-6-HYDROXYMETHYLDIHYDROPTERIDINE PYROPHOSPHOKINASE"/>
    <property type="match status" value="1"/>
</dbReference>
<evidence type="ECO:0000256" key="6">
    <source>
        <dbReference type="ARBA" id="ARBA00022741"/>
    </source>
</evidence>
<evidence type="ECO:0000313" key="15">
    <source>
        <dbReference type="Proteomes" id="UP000293162"/>
    </source>
</evidence>
<dbReference type="EMBL" id="SEWF01000024">
    <property type="protein sequence ID" value="RYU94542.1"/>
    <property type="molecule type" value="Genomic_DNA"/>
</dbReference>
<dbReference type="AlphaFoldDB" id="A0A4Q5LXQ0"/>
<evidence type="ECO:0000256" key="4">
    <source>
        <dbReference type="ARBA" id="ARBA00016218"/>
    </source>
</evidence>
<dbReference type="CDD" id="cd00483">
    <property type="entry name" value="HPPK"/>
    <property type="match status" value="1"/>
</dbReference>
<sequence length="162" mass="18316">MKINQVYLGLGSNLGERQANLDLACIRIAETIGAIVAQSSIYETAAWGLKEQNDFLNQVICINTEYEASEVLTRVLAVEQSMGRIREVKWGARIIDIDLLYYNADIIQLNNLTIPHPFIQERRFVLTPLAEIAPDFIHPQWQQTNATLLANCTDTSEVIKKQ</sequence>
<organism evidence="14 15">
    <name type="scientific">Emticicia agri</name>
    <dbReference type="NCBI Taxonomy" id="2492393"/>
    <lineage>
        <taxon>Bacteria</taxon>
        <taxon>Pseudomonadati</taxon>
        <taxon>Bacteroidota</taxon>
        <taxon>Cytophagia</taxon>
        <taxon>Cytophagales</taxon>
        <taxon>Leadbetterellaceae</taxon>
        <taxon>Emticicia</taxon>
    </lineage>
</organism>
<comment type="caution">
    <text evidence="14">The sequence shown here is derived from an EMBL/GenBank/DDBJ whole genome shotgun (WGS) entry which is preliminary data.</text>
</comment>
<comment type="similarity">
    <text evidence="2">Belongs to the HPPK family.</text>
</comment>
<dbReference type="UniPathway" id="UPA00077">
    <property type="reaction ID" value="UER00155"/>
</dbReference>